<evidence type="ECO:0000256" key="1">
    <source>
        <dbReference type="ARBA" id="ARBA00007074"/>
    </source>
</evidence>
<dbReference type="Gene3D" id="2.30.30.40">
    <property type="entry name" value="SH3 Domains"/>
    <property type="match status" value="2"/>
</dbReference>
<evidence type="ECO:0000256" key="2">
    <source>
        <dbReference type="ARBA" id="ARBA00022670"/>
    </source>
</evidence>
<sequence>MGRQISVPCTTCWPGSSARHEGRAAAQSWLWAGPGTGETVSEVLLGESLAVLRVQGDWASVRLDLDGYTGWIPRSLVVSSSEDATVACSALRGHVYAEPHEASEVLAQLSLGARLWAGEERVVDGRGWRAVRLPGGRPGWVGASLLRPSLWDPVDLALAFRGTPYRWGGRTAWGVDCSGLVQTVYAACGVQLPRDAGQQWAAAQQVGGPLSPTDQPRRGDLAYFPGHVGLMLSAHVMLSATTYVMGLREENLRASPYTAQLLGFARVL</sequence>
<dbReference type="PROSITE" id="PS51935">
    <property type="entry name" value="NLPC_P60"/>
    <property type="match status" value="1"/>
</dbReference>
<dbReference type="SUPFAM" id="SSF54001">
    <property type="entry name" value="Cysteine proteinases"/>
    <property type="match status" value="1"/>
</dbReference>
<gene>
    <name evidence="6" type="ORF">ACFP81_02265</name>
</gene>
<dbReference type="Gene3D" id="3.90.1720.10">
    <property type="entry name" value="endopeptidase domain like (from Nostoc punctiforme)"/>
    <property type="match status" value="1"/>
</dbReference>
<evidence type="ECO:0000259" key="5">
    <source>
        <dbReference type="PROSITE" id="PS51935"/>
    </source>
</evidence>
<proteinExistence type="inferred from homology"/>
<dbReference type="PANTHER" id="PTHR47053">
    <property type="entry name" value="MUREIN DD-ENDOPEPTIDASE MEPH-RELATED"/>
    <property type="match status" value="1"/>
</dbReference>
<dbReference type="InterPro" id="IPR000064">
    <property type="entry name" value="NLP_P60_dom"/>
</dbReference>
<reference evidence="7" key="1">
    <citation type="journal article" date="2019" name="Int. J. Syst. Evol. Microbiol.">
        <title>The Global Catalogue of Microorganisms (GCM) 10K type strain sequencing project: providing services to taxonomists for standard genome sequencing and annotation.</title>
        <authorList>
            <consortium name="The Broad Institute Genomics Platform"/>
            <consortium name="The Broad Institute Genome Sequencing Center for Infectious Disease"/>
            <person name="Wu L."/>
            <person name="Ma J."/>
        </authorList>
    </citation>
    <scope>NUCLEOTIDE SEQUENCE [LARGE SCALE GENOMIC DNA]</scope>
    <source>
        <strain evidence="7">CGMCC 1.15772</strain>
    </source>
</reference>
<dbReference type="InterPro" id="IPR038765">
    <property type="entry name" value="Papain-like_cys_pep_sf"/>
</dbReference>
<comment type="similarity">
    <text evidence="1">Belongs to the peptidase C40 family.</text>
</comment>
<organism evidence="6 7">
    <name type="scientific">Deinococcus lacus</name>
    <dbReference type="NCBI Taxonomy" id="392561"/>
    <lineage>
        <taxon>Bacteria</taxon>
        <taxon>Thermotogati</taxon>
        <taxon>Deinococcota</taxon>
        <taxon>Deinococci</taxon>
        <taxon>Deinococcales</taxon>
        <taxon>Deinococcaceae</taxon>
        <taxon>Deinococcus</taxon>
    </lineage>
</organism>
<dbReference type="Proteomes" id="UP001596297">
    <property type="component" value="Unassembled WGS sequence"/>
</dbReference>
<name>A0ABW1YA06_9DEIO</name>
<dbReference type="RefSeq" id="WP_380081977.1">
    <property type="nucleotide sequence ID" value="NZ_JBHSWD010000001.1"/>
</dbReference>
<keyword evidence="3" id="KW-0378">Hydrolase</keyword>
<evidence type="ECO:0000256" key="3">
    <source>
        <dbReference type="ARBA" id="ARBA00022801"/>
    </source>
</evidence>
<evidence type="ECO:0000313" key="7">
    <source>
        <dbReference type="Proteomes" id="UP001596297"/>
    </source>
</evidence>
<evidence type="ECO:0000256" key="4">
    <source>
        <dbReference type="ARBA" id="ARBA00022807"/>
    </source>
</evidence>
<dbReference type="PANTHER" id="PTHR47053:SF1">
    <property type="entry name" value="MUREIN DD-ENDOPEPTIDASE MEPH-RELATED"/>
    <property type="match status" value="1"/>
</dbReference>
<dbReference type="InterPro" id="IPR041382">
    <property type="entry name" value="SH3_16"/>
</dbReference>
<evidence type="ECO:0000313" key="6">
    <source>
        <dbReference type="EMBL" id="MFC6590969.1"/>
    </source>
</evidence>
<comment type="caution">
    <text evidence="6">The sequence shown here is derived from an EMBL/GenBank/DDBJ whole genome shotgun (WGS) entry which is preliminary data.</text>
</comment>
<keyword evidence="4" id="KW-0788">Thiol protease</keyword>
<keyword evidence="2" id="KW-0645">Protease</keyword>
<dbReference type="InterPro" id="IPR051202">
    <property type="entry name" value="Peptidase_C40"/>
</dbReference>
<dbReference type="EMBL" id="JBHSWD010000001">
    <property type="protein sequence ID" value="MFC6590969.1"/>
    <property type="molecule type" value="Genomic_DNA"/>
</dbReference>
<feature type="domain" description="NlpC/P60" evidence="5">
    <location>
        <begin position="147"/>
        <end position="268"/>
    </location>
</feature>
<dbReference type="Pfam" id="PF18348">
    <property type="entry name" value="SH3_16"/>
    <property type="match status" value="1"/>
</dbReference>
<dbReference type="Pfam" id="PF00877">
    <property type="entry name" value="NLPC_P60"/>
    <property type="match status" value="1"/>
</dbReference>
<accession>A0ABW1YA06</accession>
<protein>
    <submittedName>
        <fullName evidence="6">NlpC/P60 family protein</fullName>
    </submittedName>
</protein>
<keyword evidence="7" id="KW-1185">Reference proteome</keyword>